<dbReference type="KEGG" id="ngg:RG540_CH28340"/>
<dbReference type="Proteomes" id="UP000028181">
    <property type="component" value="Chromosome I"/>
</dbReference>
<organism evidence="1 2">
    <name type="scientific">Neorhizobium galegae bv. orientalis str. HAMBI 540</name>
    <dbReference type="NCBI Taxonomy" id="1028800"/>
    <lineage>
        <taxon>Bacteria</taxon>
        <taxon>Pseudomonadati</taxon>
        <taxon>Pseudomonadota</taxon>
        <taxon>Alphaproteobacteria</taxon>
        <taxon>Hyphomicrobiales</taxon>
        <taxon>Rhizobiaceae</taxon>
        <taxon>Rhizobium/Agrobacterium group</taxon>
        <taxon>Neorhizobium</taxon>
    </lineage>
</organism>
<reference evidence="2" key="1">
    <citation type="journal article" date="2014" name="BMC Genomics">
        <title>Genome sequencing of two Neorhizobium galegae strains reveals a noeT gene responsible for the unusual acetylation of the nodulation factors.</title>
        <authorList>
            <person name="Osterman J."/>
            <person name="Marsh J."/>
            <person name="Laine P.K."/>
            <person name="Zeng Z."/>
            <person name="Alatalo E."/>
            <person name="Sullivan J.T."/>
            <person name="Young J.P."/>
            <person name="Thomas-Oates J."/>
            <person name="Paulin L."/>
            <person name="Lindstrom K."/>
        </authorList>
    </citation>
    <scope>NUCLEOTIDE SEQUENCE [LARGE SCALE GENOMIC DNA]</scope>
    <source>
        <strain evidence="2">HAMBI 540</strain>
    </source>
</reference>
<keyword evidence="2" id="KW-1185">Reference proteome</keyword>
<dbReference type="HOGENOM" id="CLU_3293055_0_0_5"/>
<dbReference type="PATRIC" id="fig|1028800.3.peg.2870"/>
<dbReference type="EMBL" id="HG938353">
    <property type="protein sequence ID" value="CDN49000.1"/>
    <property type="molecule type" value="Genomic_DNA"/>
</dbReference>
<name>A0A068SVA7_NEOGA</name>
<evidence type="ECO:0000313" key="2">
    <source>
        <dbReference type="Proteomes" id="UP000028181"/>
    </source>
</evidence>
<accession>A0A068SVA7</accession>
<gene>
    <name evidence="1" type="ORF">RG540_CH28340</name>
</gene>
<evidence type="ECO:0000313" key="1">
    <source>
        <dbReference type="EMBL" id="CDN49000.1"/>
    </source>
</evidence>
<protein>
    <submittedName>
        <fullName evidence="1">Uncharacterized protein</fullName>
    </submittedName>
</protein>
<proteinExistence type="predicted"/>
<sequence>MFFAAATRNPAFCLKGACRLNAAMLKQPAHFHPDRETAAS</sequence>
<dbReference type="AlphaFoldDB" id="A0A068SVA7"/>
<dbReference type="eggNOG" id="ENOG50311XI">
    <property type="taxonomic scope" value="Bacteria"/>
</dbReference>